<dbReference type="FunFam" id="3.10.110.10:FF:000050">
    <property type="entry name" value="eIF-2-alpha kinase GCN2"/>
    <property type="match status" value="1"/>
</dbReference>
<dbReference type="GO" id="GO:0033554">
    <property type="term" value="P:cellular response to stress"/>
    <property type="evidence" value="ECO:0007669"/>
    <property type="project" value="UniProtKB-ARBA"/>
</dbReference>
<dbReference type="GO" id="GO:0010468">
    <property type="term" value="P:regulation of gene expression"/>
    <property type="evidence" value="ECO:0007669"/>
    <property type="project" value="UniProtKB-ARBA"/>
</dbReference>
<evidence type="ECO:0000313" key="4">
    <source>
        <dbReference type="Proteomes" id="UP000023152"/>
    </source>
</evidence>
<dbReference type="InterPro" id="IPR006575">
    <property type="entry name" value="RWD_dom"/>
</dbReference>
<evidence type="ECO:0000259" key="2">
    <source>
        <dbReference type="PROSITE" id="PS50908"/>
    </source>
</evidence>
<evidence type="ECO:0000256" key="1">
    <source>
        <dbReference type="SAM" id="MobiDB-lite"/>
    </source>
</evidence>
<name>X6MDZ1_RETFI</name>
<dbReference type="SUPFAM" id="SSF54495">
    <property type="entry name" value="UBC-like"/>
    <property type="match status" value="1"/>
</dbReference>
<evidence type="ECO:0000313" key="3">
    <source>
        <dbReference type="EMBL" id="ETO11260.1"/>
    </source>
</evidence>
<dbReference type="InterPro" id="IPR016135">
    <property type="entry name" value="UBQ-conjugating_enzyme/RWD"/>
</dbReference>
<comment type="caution">
    <text evidence="3">The sequence shown here is derived from an EMBL/GenBank/DDBJ whole genome shotgun (WGS) entry which is preliminary data.</text>
</comment>
<dbReference type="CDD" id="cd23823">
    <property type="entry name" value="RWD_GCN2"/>
    <property type="match status" value="1"/>
</dbReference>
<keyword evidence="4" id="KW-1185">Reference proteome</keyword>
<organism evidence="3 4">
    <name type="scientific">Reticulomyxa filosa</name>
    <dbReference type="NCBI Taxonomy" id="46433"/>
    <lineage>
        <taxon>Eukaryota</taxon>
        <taxon>Sar</taxon>
        <taxon>Rhizaria</taxon>
        <taxon>Retaria</taxon>
        <taxon>Foraminifera</taxon>
        <taxon>Monothalamids</taxon>
        <taxon>Reticulomyxidae</taxon>
        <taxon>Reticulomyxa</taxon>
    </lineage>
</organism>
<accession>X6MDZ1</accession>
<sequence>MNYAEEQQTELESLESIYPDTFRKISTSPVYYTLNLVPHPDSDEPNHVNARLHIKYPPEYPEQAPTITVESLKGLSPNTVKDLEAMAMNICKDNSGTCCIYNVCTQIQEWLVQNNIPYDTSLHEQMTAQQDLKKRLERLTFGEEGKTGEHTTLDTHSIQDFDLSFQRKKGTPVTVESFNVWSQKEKKKELEESGPVDDKRDKLTGMFKKRLFFSFGKEIFLEMSSRQLKDNLDKLEQYESSGDESNVVMEKDRLDKYFQDDEDKDEDKTAETTPTNPQPNSKTNKKDKQNTKKNKKQQSKNDKTIVVDDSDEPNKDAASTQNTVVVNDESLFLNMDME</sequence>
<dbReference type="PANTHER" id="PTHR12292">
    <property type="entry name" value="RWD DOMAIN-CONTAINING PROTEIN"/>
    <property type="match status" value="1"/>
</dbReference>
<feature type="domain" description="RWD" evidence="2">
    <location>
        <begin position="9"/>
        <end position="114"/>
    </location>
</feature>
<dbReference type="PROSITE" id="PS50908">
    <property type="entry name" value="RWD"/>
    <property type="match status" value="1"/>
</dbReference>
<dbReference type="GO" id="GO:0051246">
    <property type="term" value="P:regulation of protein metabolic process"/>
    <property type="evidence" value="ECO:0007669"/>
    <property type="project" value="UniProtKB-ARBA"/>
</dbReference>
<dbReference type="AlphaFoldDB" id="X6MDZ1"/>
<dbReference type="Proteomes" id="UP000023152">
    <property type="component" value="Unassembled WGS sequence"/>
</dbReference>
<dbReference type="Pfam" id="PF05773">
    <property type="entry name" value="RWD"/>
    <property type="match status" value="1"/>
</dbReference>
<dbReference type="Gene3D" id="3.10.110.10">
    <property type="entry name" value="Ubiquitin Conjugating Enzyme"/>
    <property type="match status" value="1"/>
</dbReference>
<dbReference type="InterPro" id="IPR040213">
    <property type="entry name" value="GIR2-like"/>
</dbReference>
<feature type="region of interest" description="Disordered" evidence="1">
    <location>
        <begin position="258"/>
        <end position="338"/>
    </location>
</feature>
<dbReference type="GO" id="GO:0009893">
    <property type="term" value="P:positive regulation of metabolic process"/>
    <property type="evidence" value="ECO:0007669"/>
    <property type="project" value="UniProtKB-ARBA"/>
</dbReference>
<dbReference type="SMART" id="SM00591">
    <property type="entry name" value="RWD"/>
    <property type="match status" value="1"/>
</dbReference>
<proteinExistence type="predicted"/>
<reference evidence="3 4" key="1">
    <citation type="journal article" date="2013" name="Curr. Biol.">
        <title>The Genome of the Foraminiferan Reticulomyxa filosa.</title>
        <authorList>
            <person name="Glockner G."/>
            <person name="Hulsmann N."/>
            <person name="Schleicher M."/>
            <person name="Noegel A.A."/>
            <person name="Eichinger L."/>
            <person name="Gallinger C."/>
            <person name="Pawlowski J."/>
            <person name="Sierra R."/>
            <person name="Euteneuer U."/>
            <person name="Pillet L."/>
            <person name="Moustafa A."/>
            <person name="Platzer M."/>
            <person name="Groth M."/>
            <person name="Szafranski K."/>
            <person name="Schliwa M."/>
        </authorList>
    </citation>
    <scope>NUCLEOTIDE SEQUENCE [LARGE SCALE GENOMIC DNA]</scope>
</reference>
<gene>
    <name evidence="3" type="ORF">RFI_26117</name>
</gene>
<dbReference type="OrthoDB" id="432311at2759"/>
<protein>
    <recommendedName>
        <fullName evidence="2">RWD domain-containing protein</fullName>
    </recommendedName>
</protein>
<dbReference type="OMA" id="CERIKEW"/>
<dbReference type="EMBL" id="ASPP01022607">
    <property type="protein sequence ID" value="ETO11260.1"/>
    <property type="molecule type" value="Genomic_DNA"/>
</dbReference>